<name>A0A6J4LXX8_9BACT</name>
<dbReference type="AlphaFoldDB" id="A0A6J4LXX8"/>
<accession>A0A6J4LXX8</accession>
<dbReference type="EMBL" id="CADCTX010000711">
    <property type="protein sequence ID" value="CAA9342859.1"/>
    <property type="molecule type" value="Genomic_DNA"/>
</dbReference>
<gene>
    <name evidence="2" type="ORF">AVDCRST_MAG40-2483</name>
</gene>
<evidence type="ECO:0000256" key="1">
    <source>
        <dbReference type="SAM" id="MobiDB-lite"/>
    </source>
</evidence>
<protein>
    <submittedName>
        <fullName evidence="2">Uncharacterized protein</fullName>
    </submittedName>
</protein>
<sequence length="55" mass="5804">MRGPRKVSCAGRRAPLARPSAVSATGALVAASLDTPPGRPRFPPLPETRRVRARA</sequence>
<proteinExistence type="predicted"/>
<organism evidence="2">
    <name type="scientific">uncultured Gemmatimonadaceae bacterium</name>
    <dbReference type="NCBI Taxonomy" id="246130"/>
    <lineage>
        <taxon>Bacteria</taxon>
        <taxon>Pseudomonadati</taxon>
        <taxon>Gemmatimonadota</taxon>
        <taxon>Gemmatimonadia</taxon>
        <taxon>Gemmatimonadales</taxon>
        <taxon>Gemmatimonadaceae</taxon>
        <taxon>environmental samples</taxon>
    </lineage>
</organism>
<evidence type="ECO:0000313" key="2">
    <source>
        <dbReference type="EMBL" id="CAA9342859.1"/>
    </source>
</evidence>
<feature type="compositionally biased region" description="Pro residues" evidence="1">
    <location>
        <begin position="37"/>
        <end position="46"/>
    </location>
</feature>
<reference evidence="2" key="1">
    <citation type="submission" date="2020-02" db="EMBL/GenBank/DDBJ databases">
        <authorList>
            <person name="Meier V. D."/>
        </authorList>
    </citation>
    <scope>NUCLEOTIDE SEQUENCE</scope>
    <source>
        <strain evidence="2">AVDCRST_MAG40</strain>
    </source>
</reference>
<feature type="region of interest" description="Disordered" evidence="1">
    <location>
        <begin position="31"/>
        <end position="55"/>
    </location>
</feature>